<feature type="signal peptide" evidence="2">
    <location>
        <begin position="1"/>
        <end position="19"/>
    </location>
</feature>
<comment type="caution">
    <text evidence="4">The sequence shown here is derived from an EMBL/GenBank/DDBJ whole genome shotgun (WGS) entry which is preliminary data.</text>
</comment>
<dbReference type="InterPro" id="IPR005379">
    <property type="entry name" value="FDM1-5/IDN2_XH"/>
</dbReference>
<keyword evidence="5" id="KW-1185">Reference proteome</keyword>
<evidence type="ECO:0000313" key="5">
    <source>
        <dbReference type="Proteomes" id="UP000823388"/>
    </source>
</evidence>
<proteinExistence type="predicted"/>
<dbReference type="PANTHER" id="PTHR21596:SF55">
    <property type="entry name" value="OS12G0572500 PROTEIN"/>
    <property type="match status" value="1"/>
</dbReference>
<dbReference type="InterPro" id="IPR045177">
    <property type="entry name" value="FDM1-5/IDN2"/>
</dbReference>
<dbReference type="AlphaFoldDB" id="A0A8T0UHS1"/>
<feature type="compositionally biased region" description="Polar residues" evidence="1">
    <location>
        <begin position="145"/>
        <end position="155"/>
    </location>
</feature>
<sequence>MTFCCLLVLQTVVYRLGSGHMADGHDEESDALDERLKLVDSKVNAKIFFHKDAMVEYMDMKGILSDITEEKKKVEQERHRAMVMQRVDNLAPVQVELMASKMELAVVKEELAVAREQLAQRNLELDEKDEELAALRVKLQKMEARNSNTEQQNGTGPDPVHLQPTMVQSRSMQKRKRPSGGPLDYGADENRHTGQLDGLSMPPVESSENLNVQTGSIEEQIRLSERPLGNDAVNLEVTEECSREGLANSPPVGQTSFVMVRGDDDLEAVRDELIKGLLEIDRGGRKIGIKEMGELNEKAFKAACVAKVPPEEVDTAFYELYSSWQKQIGDLSWYPFKTVIVDGSHQEIVNLDDDKLQELKRAWGSGAHDAVVKALMEMKQYGVLSDRSIAYELWNYKEGRRATMRECINYMSNQAKQLTAMKRKKRFTG</sequence>
<evidence type="ECO:0000256" key="1">
    <source>
        <dbReference type="SAM" id="MobiDB-lite"/>
    </source>
</evidence>
<protein>
    <recommendedName>
        <fullName evidence="3">Factor of DNA methylation 1-5/IDN2 domain-containing protein</fullName>
    </recommendedName>
</protein>
<evidence type="ECO:0000313" key="4">
    <source>
        <dbReference type="EMBL" id="KAG2621588.1"/>
    </source>
</evidence>
<evidence type="ECO:0000256" key="2">
    <source>
        <dbReference type="SAM" id="SignalP"/>
    </source>
</evidence>
<feature type="domain" description="Factor of DNA methylation 1-5/IDN2" evidence="3">
    <location>
        <begin position="290"/>
        <end position="418"/>
    </location>
</feature>
<reference evidence="4 5" key="1">
    <citation type="submission" date="2020-05" db="EMBL/GenBank/DDBJ databases">
        <title>WGS assembly of Panicum virgatum.</title>
        <authorList>
            <person name="Lovell J.T."/>
            <person name="Jenkins J."/>
            <person name="Shu S."/>
            <person name="Juenger T.E."/>
            <person name="Schmutz J."/>
        </authorList>
    </citation>
    <scope>NUCLEOTIDE SEQUENCE [LARGE SCALE GENOMIC DNA]</scope>
    <source>
        <strain evidence="5">cv. AP13</strain>
    </source>
</reference>
<feature type="region of interest" description="Disordered" evidence="1">
    <location>
        <begin position="143"/>
        <end position="194"/>
    </location>
</feature>
<dbReference type="PANTHER" id="PTHR21596">
    <property type="entry name" value="RIBONUCLEASE P SUBUNIT P38"/>
    <property type="match status" value="1"/>
</dbReference>
<dbReference type="EMBL" id="CM029042">
    <property type="protein sequence ID" value="KAG2621588.1"/>
    <property type="molecule type" value="Genomic_DNA"/>
</dbReference>
<gene>
    <name evidence="4" type="ORF">PVAP13_3NG317764</name>
</gene>
<dbReference type="Proteomes" id="UP000823388">
    <property type="component" value="Chromosome 3N"/>
</dbReference>
<feature type="chain" id="PRO_5035861423" description="Factor of DNA methylation 1-5/IDN2 domain-containing protein" evidence="2">
    <location>
        <begin position="20"/>
        <end position="429"/>
    </location>
</feature>
<organism evidence="4 5">
    <name type="scientific">Panicum virgatum</name>
    <name type="common">Blackwell switchgrass</name>
    <dbReference type="NCBI Taxonomy" id="38727"/>
    <lineage>
        <taxon>Eukaryota</taxon>
        <taxon>Viridiplantae</taxon>
        <taxon>Streptophyta</taxon>
        <taxon>Embryophyta</taxon>
        <taxon>Tracheophyta</taxon>
        <taxon>Spermatophyta</taxon>
        <taxon>Magnoliopsida</taxon>
        <taxon>Liliopsida</taxon>
        <taxon>Poales</taxon>
        <taxon>Poaceae</taxon>
        <taxon>PACMAD clade</taxon>
        <taxon>Panicoideae</taxon>
        <taxon>Panicodae</taxon>
        <taxon>Paniceae</taxon>
        <taxon>Panicinae</taxon>
        <taxon>Panicum</taxon>
        <taxon>Panicum sect. Hiantes</taxon>
    </lineage>
</organism>
<accession>A0A8T0UHS1</accession>
<dbReference type="GO" id="GO:0080188">
    <property type="term" value="P:gene silencing by siRNA-directed DNA methylation"/>
    <property type="evidence" value="ECO:0007669"/>
    <property type="project" value="InterPro"/>
</dbReference>
<name>A0A8T0UHS1_PANVG</name>
<evidence type="ECO:0000259" key="3">
    <source>
        <dbReference type="Pfam" id="PF03469"/>
    </source>
</evidence>
<dbReference type="Pfam" id="PF03469">
    <property type="entry name" value="XH"/>
    <property type="match status" value="1"/>
</dbReference>
<keyword evidence="2" id="KW-0732">Signal</keyword>